<dbReference type="PROSITE" id="PS51257">
    <property type="entry name" value="PROKAR_LIPOPROTEIN"/>
    <property type="match status" value="1"/>
</dbReference>
<dbReference type="Proteomes" id="UP000636458">
    <property type="component" value="Unassembled WGS sequence"/>
</dbReference>
<evidence type="ECO:0000313" key="2">
    <source>
        <dbReference type="Proteomes" id="UP000636458"/>
    </source>
</evidence>
<evidence type="ECO:0000313" key="1">
    <source>
        <dbReference type="EMBL" id="MBK4347303.1"/>
    </source>
</evidence>
<sequence>MLARRVAGAAIGISLLVAVSGCTPAEIAEAHREIHASVGQLEKALRDEARFGNPKLMKAYIDDPDDGTYLGVTAAEPAVPESYESDAMIYGATVDGQEITVRAAFRGHGETGGGWSYKSANQVLCVTFTVLTGTDVRVDIADDHCPDFILSGAQEQSLSDVSL</sequence>
<dbReference type="EMBL" id="JAEPES010000002">
    <property type="protein sequence ID" value="MBK4347303.1"/>
    <property type="molecule type" value="Genomic_DNA"/>
</dbReference>
<comment type="caution">
    <text evidence="1">The sequence shown here is derived from an EMBL/GenBank/DDBJ whole genome shotgun (WGS) entry which is preliminary data.</text>
</comment>
<keyword evidence="2" id="KW-1185">Reference proteome</keyword>
<dbReference type="AlphaFoldDB" id="A0A934SQP9"/>
<proteinExistence type="predicted"/>
<accession>A0A934SQP9</accession>
<reference evidence="1" key="1">
    <citation type="submission" date="2021-01" db="EMBL/GenBank/DDBJ databases">
        <title>Lacisediminihabitans sp. nov. strain G11-30, isolated from Antarctic Soil.</title>
        <authorList>
            <person name="Li J."/>
        </authorList>
    </citation>
    <scope>NUCLEOTIDE SEQUENCE</scope>
    <source>
        <strain evidence="1">G11-30</strain>
    </source>
</reference>
<dbReference type="RefSeq" id="WP_200555662.1">
    <property type="nucleotide sequence ID" value="NZ_JAEPES010000002.1"/>
</dbReference>
<organism evidence="1 2">
    <name type="scientific">Lacisediminihabitans changchengi</name>
    <dbReference type="NCBI Taxonomy" id="2787634"/>
    <lineage>
        <taxon>Bacteria</taxon>
        <taxon>Bacillati</taxon>
        <taxon>Actinomycetota</taxon>
        <taxon>Actinomycetes</taxon>
        <taxon>Micrococcales</taxon>
        <taxon>Microbacteriaceae</taxon>
        <taxon>Lacisediminihabitans</taxon>
    </lineage>
</organism>
<gene>
    <name evidence="1" type="ORF">IV501_06625</name>
</gene>
<protein>
    <submittedName>
        <fullName evidence="1">Uncharacterized protein</fullName>
    </submittedName>
</protein>
<name>A0A934SQP9_9MICO</name>